<protein>
    <submittedName>
        <fullName evidence="1">RNA 2',3'-cyclic phosphodiesterase</fullName>
    </submittedName>
</protein>
<organism evidence="1 2">
    <name type="scientific">Saccharopolyspora gregorii</name>
    <dbReference type="NCBI Taxonomy" id="33914"/>
    <lineage>
        <taxon>Bacteria</taxon>
        <taxon>Bacillati</taxon>
        <taxon>Actinomycetota</taxon>
        <taxon>Actinomycetes</taxon>
        <taxon>Pseudonocardiales</taxon>
        <taxon>Pseudonocardiaceae</taxon>
        <taxon>Saccharopolyspora</taxon>
    </lineage>
</organism>
<dbReference type="Pfam" id="PF13563">
    <property type="entry name" value="2_5_RNA_ligase2"/>
    <property type="match status" value="1"/>
</dbReference>
<comment type="caution">
    <text evidence="1">The sequence shown here is derived from an EMBL/GenBank/DDBJ whole genome shotgun (WGS) entry which is preliminary data.</text>
</comment>
<gene>
    <name evidence="1" type="primary">thpR_1</name>
    <name evidence="1" type="ORF">GCM10020366_17660</name>
</gene>
<evidence type="ECO:0000313" key="1">
    <source>
        <dbReference type="EMBL" id="GAA3355864.1"/>
    </source>
</evidence>
<name>A0ABP6RQF1_9PSEU</name>
<accession>A0ABP6RQF1</accession>
<evidence type="ECO:0000313" key="2">
    <source>
        <dbReference type="Proteomes" id="UP001500483"/>
    </source>
</evidence>
<dbReference type="Gene3D" id="3.90.1140.10">
    <property type="entry name" value="Cyclic phosphodiesterase"/>
    <property type="match status" value="1"/>
</dbReference>
<reference evidence="2" key="1">
    <citation type="journal article" date="2019" name="Int. J. Syst. Evol. Microbiol.">
        <title>The Global Catalogue of Microorganisms (GCM) 10K type strain sequencing project: providing services to taxonomists for standard genome sequencing and annotation.</title>
        <authorList>
            <consortium name="The Broad Institute Genomics Platform"/>
            <consortium name="The Broad Institute Genome Sequencing Center for Infectious Disease"/>
            <person name="Wu L."/>
            <person name="Ma J."/>
        </authorList>
    </citation>
    <scope>NUCLEOTIDE SEQUENCE [LARGE SCALE GENOMIC DNA]</scope>
    <source>
        <strain evidence="2">JCM 9687</strain>
    </source>
</reference>
<dbReference type="RefSeq" id="WP_258347880.1">
    <property type="nucleotide sequence ID" value="NZ_BAAAYK010000038.1"/>
</dbReference>
<dbReference type="InterPro" id="IPR009097">
    <property type="entry name" value="Cyclic_Pdiesterase"/>
</dbReference>
<dbReference type="Proteomes" id="UP001500483">
    <property type="component" value="Unassembled WGS sequence"/>
</dbReference>
<dbReference type="SUPFAM" id="SSF55144">
    <property type="entry name" value="LigT-like"/>
    <property type="match status" value="1"/>
</dbReference>
<dbReference type="EMBL" id="BAAAYK010000038">
    <property type="protein sequence ID" value="GAA3355864.1"/>
    <property type="molecule type" value="Genomic_DNA"/>
</dbReference>
<sequence length="192" mass="20316">MSGSAPPRLFTAVRPPPAAVEHLAAALGEIPHDERLRRFRRTDPAQWHLTLCFHGPTEPAPLAAELDRRVPAAGPAPRLRLAGAGTFRGVLWIGVETATDADTRGLHELVRIAGGDPGGFRAHLTVARWNAGLPDPARLIGPLSGYAGPWWAAAEVELVRSDPGPAGSEHRVLHVVPVPRRAAGDQGGPFGP</sequence>
<proteinExistence type="predicted"/>
<keyword evidence="2" id="KW-1185">Reference proteome</keyword>